<dbReference type="Pfam" id="PF06161">
    <property type="entry name" value="DUF975"/>
    <property type="match status" value="1"/>
</dbReference>
<gene>
    <name evidence="2" type="ORF">E2K98_14830</name>
</gene>
<sequence>MREKEYRKLNLSISEIKRQAKLSLKGKWGLGVLLTFVLFLLNFLLPTLVEMMMSGGPAEWIKQEDTSPGGSFVSTLITIALIPFTVGVYWFYLSLVRLKNPEISYAFSIYKDGKTSFKMIGVSILQGLFVFLWSLLLFIPGIIKSIAYSQTYYLLRDHPEYSVLEAITESRRRMNGYKWKYFLLGLSFIGWGILCLFTLGIGFLWLVPYVSTAMAAFYNEIIDIQDKDIEY</sequence>
<reference evidence="2 3" key="1">
    <citation type="submission" date="2019-03" db="EMBL/GenBank/DDBJ databases">
        <title>Bacillus niacini sp. nov. a Nicotinate-Metabolizing Mesophile Isolated from Soil.</title>
        <authorList>
            <person name="Zhang G."/>
        </authorList>
    </citation>
    <scope>NUCLEOTIDE SEQUENCE [LARGE SCALE GENOMIC DNA]</scope>
    <source>
        <strain evidence="2 3">WN066</strain>
    </source>
</reference>
<evidence type="ECO:0000256" key="1">
    <source>
        <dbReference type="SAM" id="Phobius"/>
    </source>
</evidence>
<proteinExistence type="predicted"/>
<feature type="transmembrane region" description="Helical" evidence="1">
    <location>
        <begin position="28"/>
        <end position="49"/>
    </location>
</feature>
<feature type="transmembrane region" description="Helical" evidence="1">
    <location>
        <begin position="181"/>
        <end position="207"/>
    </location>
</feature>
<feature type="transmembrane region" description="Helical" evidence="1">
    <location>
        <begin position="69"/>
        <end position="92"/>
    </location>
</feature>
<name>A0A4R5VT04_9BACI</name>
<dbReference type="PANTHER" id="PTHR40076:SF1">
    <property type="entry name" value="MEMBRANE PROTEIN"/>
    <property type="match status" value="1"/>
</dbReference>
<dbReference type="Proteomes" id="UP000295132">
    <property type="component" value="Unassembled WGS sequence"/>
</dbReference>
<protein>
    <submittedName>
        <fullName evidence="2">DUF975 family protein</fullName>
    </submittedName>
</protein>
<organism evidence="2 3">
    <name type="scientific">Bacillus salipaludis</name>
    <dbReference type="NCBI Taxonomy" id="2547811"/>
    <lineage>
        <taxon>Bacteria</taxon>
        <taxon>Bacillati</taxon>
        <taxon>Bacillota</taxon>
        <taxon>Bacilli</taxon>
        <taxon>Bacillales</taxon>
        <taxon>Bacillaceae</taxon>
        <taxon>Bacillus</taxon>
    </lineage>
</organism>
<keyword evidence="1" id="KW-0472">Membrane</keyword>
<feature type="transmembrane region" description="Helical" evidence="1">
    <location>
        <begin position="120"/>
        <end position="143"/>
    </location>
</feature>
<evidence type="ECO:0000313" key="2">
    <source>
        <dbReference type="EMBL" id="TDK60980.1"/>
    </source>
</evidence>
<accession>A0A4R5VT04</accession>
<keyword evidence="1" id="KW-0812">Transmembrane</keyword>
<dbReference type="InterPro" id="IPR010380">
    <property type="entry name" value="DUF975"/>
</dbReference>
<keyword evidence="1" id="KW-1133">Transmembrane helix</keyword>
<dbReference type="PANTHER" id="PTHR40076">
    <property type="entry name" value="MEMBRANE PROTEIN-RELATED"/>
    <property type="match status" value="1"/>
</dbReference>
<comment type="caution">
    <text evidence="2">The sequence shown here is derived from an EMBL/GenBank/DDBJ whole genome shotgun (WGS) entry which is preliminary data.</text>
</comment>
<dbReference type="AlphaFoldDB" id="A0A4R5VT04"/>
<dbReference type="EMBL" id="SMYO01000006">
    <property type="protein sequence ID" value="TDK60980.1"/>
    <property type="molecule type" value="Genomic_DNA"/>
</dbReference>
<evidence type="ECO:0000313" key="3">
    <source>
        <dbReference type="Proteomes" id="UP000295132"/>
    </source>
</evidence>